<dbReference type="PANTHER" id="PTHR43157:SF31">
    <property type="entry name" value="PHOSPHATIDYLINOSITOL-GLYCAN BIOSYNTHESIS CLASS F PROTEIN"/>
    <property type="match status" value="1"/>
</dbReference>
<proteinExistence type="predicted"/>
<dbReference type="GO" id="GO:0016491">
    <property type="term" value="F:oxidoreductase activity"/>
    <property type="evidence" value="ECO:0007669"/>
    <property type="project" value="UniProtKB-KW"/>
</dbReference>
<dbReference type="SUPFAM" id="SSF51735">
    <property type="entry name" value="NAD(P)-binding Rossmann-fold domains"/>
    <property type="match status" value="1"/>
</dbReference>
<dbReference type="InterPro" id="IPR002347">
    <property type="entry name" value="SDR_fam"/>
</dbReference>
<keyword evidence="3" id="KW-1185">Reference proteome</keyword>
<dbReference type="PANTHER" id="PTHR43157">
    <property type="entry name" value="PHOSPHATIDYLINOSITOL-GLYCAN BIOSYNTHESIS CLASS F PROTEIN-RELATED"/>
    <property type="match status" value="1"/>
</dbReference>
<dbReference type="Gene3D" id="3.40.50.720">
    <property type="entry name" value="NAD(P)-binding Rossmann-like Domain"/>
    <property type="match status" value="1"/>
</dbReference>
<evidence type="ECO:0000256" key="1">
    <source>
        <dbReference type="ARBA" id="ARBA00023002"/>
    </source>
</evidence>
<organism evidence="2 3">
    <name type="scientific">Kwoniella mangroviensis CBS 10435</name>
    <dbReference type="NCBI Taxonomy" id="1331196"/>
    <lineage>
        <taxon>Eukaryota</taxon>
        <taxon>Fungi</taxon>
        <taxon>Dikarya</taxon>
        <taxon>Basidiomycota</taxon>
        <taxon>Agaricomycotina</taxon>
        <taxon>Tremellomycetes</taxon>
        <taxon>Tremellales</taxon>
        <taxon>Cryptococcaceae</taxon>
        <taxon>Kwoniella</taxon>
    </lineage>
</organism>
<dbReference type="EMBL" id="KI669464">
    <property type="protein sequence ID" value="OCF56901.1"/>
    <property type="molecule type" value="Genomic_DNA"/>
</dbReference>
<evidence type="ECO:0000313" key="3">
    <source>
        <dbReference type="Proteomes" id="UP000092583"/>
    </source>
</evidence>
<dbReference type="OrthoDB" id="542013at2759"/>
<dbReference type="Pfam" id="PF00106">
    <property type="entry name" value="adh_short"/>
    <property type="match status" value="1"/>
</dbReference>
<dbReference type="STRING" id="1331196.A0A1B9IN80"/>
<dbReference type="Proteomes" id="UP000092583">
    <property type="component" value="Unassembled WGS sequence"/>
</dbReference>
<reference evidence="3" key="2">
    <citation type="submission" date="2013-12" db="EMBL/GenBank/DDBJ databases">
        <title>Evolution of pathogenesis and genome organization in the Tremellales.</title>
        <authorList>
            <person name="Cuomo C."/>
            <person name="Litvintseva A."/>
            <person name="Heitman J."/>
            <person name="Chen Y."/>
            <person name="Sun S."/>
            <person name="Springer D."/>
            <person name="Dromer F."/>
            <person name="Young S."/>
            <person name="Zeng Q."/>
            <person name="Chapman S."/>
            <person name="Gujja S."/>
            <person name="Saif S."/>
            <person name="Birren B."/>
        </authorList>
    </citation>
    <scope>NUCLEOTIDE SEQUENCE [LARGE SCALE GENOMIC DNA]</scope>
    <source>
        <strain evidence="3">CBS 10435</strain>
    </source>
</reference>
<accession>A0A1B9IN80</accession>
<keyword evidence="1" id="KW-0560">Oxidoreductase</keyword>
<gene>
    <name evidence="2" type="ORF">L486_05757</name>
</gene>
<evidence type="ECO:0000313" key="2">
    <source>
        <dbReference type="EMBL" id="OCF56901.1"/>
    </source>
</evidence>
<sequence>MSFTSSILITGGTSGLGYSTALSLSKSEPDTLLIIIASRSSSDAEERINSEVGNNNVIYLPLDSSTHEGVRIFVKAYEEKSFPPLRALVLNAAIQFVHKIHFTPDDLESMFAVNHVNHTLLFFLLSRYLTDDARIIVISSSGHDPSLKRVPPPTYVSAEKVAHPETGKKWNTQTEGFRRYGLSKLCNLLFAYALDRRVKEQGKEWIVITMEPGVMATNLFRWSSWFGWIIGLRITRWFIKDIFTTDYVANTLVKMIVGDEFGKKDKSGKYYTVIDAQEIPSSKQSHEEKLQDDLWEWTVKEIAKNDNEAEEFRRL</sequence>
<reference evidence="2 3" key="1">
    <citation type="submission" date="2013-07" db="EMBL/GenBank/DDBJ databases">
        <title>The Genome Sequence of Kwoniella mangroviensis CBS10435.</title>
        <authorList>
            <consortium name="The Broad Institute Genome Sequencing Platform"/>
            <person name="Cuomo C."/>
            <person name="Litvintseva A."/>
            <person name="Chen Y."/>
            <person name="Heitman J."/>
            <person name="Sun S."/>
            <person name="Springer D."/>
            <person name="Dromer F."/>
            <person name="Young S.K."/>
            <person name="Zeng Q."/>
            <person name="Gargeya S."/>
            <person name="Fitzgerald M."/>
            <person name="Abouelleil A."/>
            <person name="Alvarado L."/>
            <person name="Berlin A.M."/>
            <person name="Chapman S.B."/>
            <person name="Dewar J."/>
            <person name="Goldberg J."/>
            <person name="Griggs A."/>
            <person name="Gujja S."/>
            <person name="Hansen M."/>
            <person name="Howarth C."/>
            <person name="Imamovic A."/>
            <person name="Larimer J."/>
            <person name="McCowan C."/>
            <person name="Murphy C."/>
            <person name="Pearson M."/>
            <person name="Priest M."/>
            <person name="Roberts A."/>
            <person name="Saif S."/>
            <person name="Shea T."/>
            <person name="Sykes S."/>
            <person name="Wortman J."/>
            <person name="Nusbaum C."/>
            <person name="Birren B."/>
        </authorList>
    </citation>
    <scope>NUCLEOTIDE SEQUENCE [LARGE SCALE GENOMIC DNA]</scope>
    <source>
        <strain evidence="2 3">CBS 10435</strain>
    </source>
</reference>
<dbReference type="InterPro" id="IPR036291">
    <property type="entry name" value="NAD(P)-bd_dom_sf"/>
</dbReference>
<name>A0A1B9IN80_9TREE</name>
<dbReference type="AlphaFoldDB" id="A0A1B9IN80"/>
<protein>
    <submittedName>
        <fullName evidence="2">Uncharacterized protein</fullName>
    </submittedName>
</protein>